<gene>
    <name evidence="1" type="primary">AVEN_145847_1</name>
    <name evidence="1" type="ORF">TNIN_67321</name>
</gene>
<keyword evidence="1" id="KW-0067">ATP-binding</keyword>
<proteinExistence type="predicted"/>
<comment type="caution">
    <text evidence="1">The sequence shown here is derived from an EMBL/GenBank/DDBJ whole genome shotgun (WGS) entry which is preliminary data.</text>
</comment>
<sequence>MPSSFRSQLLLIFAEEDKIKDPKSIDRIVSEELPDQTLDTRLHEISQSIIIRGQCSELNPNCPCMVDAYCPKRYSKQLEKQQPRTLMVILCIGIVTMQTLF</sequence>
<dbReference type="EMBL" id="BMAV01024766">
    <property type="protein sequence ID" value="GFS36003.1"/>
    <property type="molecule type" value="Genomic_DNA"/>
</dbReference>
<accession>A0A8X6M929</accession>
<reference evidence="1" key="1">
    <citation type="submission" date="2020-08" db="EMBL/GenBank/DDBJ databases">
        <title>Multicomponent nature underlies the extraordinary mechanical properties of spider dragline silk.</title>
        <authorList>
            <person name="Kono N."/>
            <person name="Nakamura H."/>
            <person name="Mori M."/>
            <person name="Yoshida Y."/>
            <person name="Ohtoshi R."/>
            <person name="Malay A.D."/>
            <person name="Moran D.A.P."/>
            <person name="Tomita M."/>
            <person name="Numata K."/>
            <person name="Arakawa K."/>
        </authorList>
    </citation>
    <scope>NUCLEOTIDE SEQUENCE</scope>
</reference>
<name>A0A8X6M929_9ARAC</name>
<keyword evidence="1" id="KW-0547">Nucleotide-binding</keyword>
<keyword evidence="1" id="KW-0347">Helicase</keyword>
<organism evidence="1 2">
    <name type="scientific">Trichonephila inaurata madagascariensis</name>
    <dbReference type="NCBI Taxonomy" id="2747483"/>
    <lineage>
        <taxon>Eukaryota</taxon>
        <taxon>Metazoa</taxon>
        <taxon>Ecdysozoa</taxon>
        <taxon>Arthropoda</taxon>
        <taxon>Chelicerata</taxon>
        <taxon>Arachnida</taxon>
        <taxon>Araneae</taxon>
        <taxon>Araneomorphae</taxon>
        <taxon>Entelegynae</taxon>
        <taxon>Araneoidea</taxon>
        <taxon>Nephilidae</taxon>
        <taxon>Trichonephila</taxon>
        <taxon>Trichonephila inaurata</taxon>
    </lineage>
</organism>
<evidence type="ECO:0000313" key="2">
    <source>
        <dbReference type="Proteomes" id="UP000886998"/>
    </source>
</evidence>
<dbReference type="GO" id="GO:0004386">
    <property type="term" value="F:helicase activity"/>
    <property type="evidence" value="ECO:0007669"/>
    <property type="project" value="UniProtKB-KW"/>
</dbReference>
<keyword evidence="1" id="KW-0378">Hydrolase</keyword>
<dbReference type="Proteomes" id="UP000886998">
    <property type="component" value="Unassembled WGS sequence"/>
</dbReference>
<dbReference type="AlphaFoldDB" id="A0A8X6M929"/>
<evidence type="ECO:0000313" key="1">
    <source>
        <dbReference type="EMBL" id="GFS36003.1"/>
    </source>
</evidence>
<protein>
    <submittedName>
        <fullName evidence="1">ATP-dependent DNA helicase</fullName>
    </submittedName>
</protein>
<keyword evidence="2" id="KW-1185">Reference proteome</keyword>